<feature type="transmembrane region" description="Helical" evidence="7">
    <location>
        <begin position="886"/>
        <end position="905"/>
    </location>
</feature>
<organism evidence="8 9">
    <name type="scientific">Trichodelitschia bisporula</name>
    <dbReference type="NCBI Taxonomy" id="703511"/>
    <lineage>
        <taxon>Eukaryota</taxon>
        <taxon>Fungi</taxon>
        <taxon>Dikarya</taxon>
        <taxon>Ascomycota</taxon>
        <taxon>Pezizomycotina</taxon>
        <taxon>Dothideomycetes</taxon>
        <taxon>Dothideomycetes incertae sedis</taxon>
        <taxon>Phaeotrichales</taxon>
        <taxon>Phaeotrichaceae</taxon>
        <taxon>Trichodelitschia</taxon>
    </lineage>
</organism>
<dbReference type="InterPro" id="IPR044089">
    <property type="entry name" value="Alr1-like"/>
</dbReference>
<feature type="compositionally biased region" description="Low complexity" evidence="6">
    <location>
        <begin position="491"/>
        <end position="502"/>
    </location>
</feature>
<dbReference type="GO" id="GO:0015095">
    <property type="term" value="F:magnesium ion transmembrane transporter activity"/>
    <property type="evidence" value="ECO:0007669"/>
    <property type="project" value="InterPro"/>
</dbReference>
<dbReference type="CDD" id="cd12829">
    <property type="entry name" value="Alr1p-like"/>
    <property type="match status" value="1"/>
</dbReference>
<feature type="compositionally biased region" description="Basic and acidic residues" evidence="6">
    <location>
        <begin position="385"/>
        <end position="396"/>
    </location>
</feature>
<feature type="compositionally biased region" description="Basic and acidic residues" evidence="6">
    <location>
        <begin position="550"/>
        <end position="566"/>
    </location>
</feature>
<comment type="subcellular location">
    <subcellularLocation>
        <location evidence="1">Membrane</location>
        <topology evidence="1">Multi-pass membrane protein</topology>
    </subcellularLocation>
</comment>
<dbReference type="InterPro" id="IPR002523">
    <property type="entry name" value="MgTranspt_CorA/ZnTranspt_ZntB"/>
</dbReference>
<feature type="compositionally biased region" description="Polar residues" evidence="6">
    <location>
        <begin position="27"/>
        <end position="38"/>
    </location>
</feature>
<dbReference type="PANTHER" id="PTHR21535:SF51">
    <property type="entry name" value="MANGANESE RESISTANCE PROTEIN MNR2"/>
    <property type="match status" value="1"/>
</dbReference>
<keyword evidence="5 7" id="KW-0472">Membrane</keyword>
<comment type="similarity">
    <text evidence="2">Belongs to the CorA metal ion transporter (MIT) (TC 1.A.35) family.</text>
</comment>
<keyword evidence="9" id="KW-1185">Reference proteome</keyword>
<dbReference type="OrthoDB" id="29879at2759"/>
<evidence type="ECO:0000313" key="9">
    <source>
        <dbReference type="Proteomes" id="UP000799640"/>
    </source>
</evidence>
<feature type="region of interest" description="Disordered" evidence="6">
    <location>
        <begin position="1"/>
        <end position="307"/>
    </location>
</feature>
<keyword evidence="4 7" id="KW-1133">Transmembrane helix</keyword>
<dbReference type="InterPro" id="IPR045863">
    <property type="entry name" value="CorA_TM1_TM2"/>
</dbReference>
<evidence type="ECO:0000256" key="2">
    <source>
        <dbReference type="ARBA" id="ARBA00009765"/>
    </source>
</evidence>
<dbReference type="GO" id="GO:0010961">
    <property type="term" value="P:intracellular magnesium ion homeostasis"/>
    <property type="evidence" value="ECO:0007669"/>
    <property type="project" value="TreeGrafter"/>
</dbReference>
<dbReference type="Gene3D" id="1.20.58.340">
    <property type="entry name" value="Magnesium transport protein CorA, transmembrane region"/>
    <property type="match status" value="2"/>
</dbReference>
<feature type="compositionally biased region" description="Polar residues" evidence="6">
    <location>
        <begin position="166"/>
        <end position="204"/>
    </location>
</feature>
<evidence type="ECO:0000256" key="3">
    <source>
        <dbReference type="ARBA" id="ARBA00022692"/>
    </source>
</evidence>
<dbReference type="InterPro" id="IPR045861">
    <property type="entry name" value="CorA_cytoplasmic_dom"/>
</dbReference>
<feature type="compositionally biased region" description="Basic residues" evidence="6">
    <location>
        <begin position="86"/>
        <end position="102"/>
    </location>
</feature>
<evidence type="ECO:0000256" key="1">
    <source>
        <dbReference type="ARBA" id="ARBA00004141"/>
    </source>
</evidence>
<dbReference type="GO" id="GO:0000329">
    <property type="term" value="C:fungal-type vacuole membrane"/>
    <property type="evidence" value="ECO:0007669"/>
    <property type="project" value="TreeGrafter"/>
</dbReference>
<evidence type="ECO:0000256" key="5">
    <source>
        <dbReference type="ARBA" id="ARBA00023136"/>
    </source>
</evidence>
<evidence type="ECO:0000256" key="7">
    <source>
        <dbReference type="SAM" id="Phobius"/>
    </source>
</evidence>
<reference evidence="8" key="1">
    <citation type="journal article" date="2020" name="Stud. Mycol.">
        <title>101 Dothideomycetes genomes: a test case for predicting lifestyles and emergence of pathogens.</title>
        <authorList>
            <person name="Haridas S."/>
            <person name="Albert R."/>
            <person name="Binder M."/>
            <person name="Bloem J."/>
            <person name="Labutti K."/>
            <person name="Salamov A."/>
            <person name="Andreopoulos B."/>
            <person name="Baker S."/>
            <person name="Barry K."/>
            <person name="Bills G."/>
            <person name="Bluhm B."/>
            <person name="Cannon C."/>
            <person name="Castanera R."/>
            <person name="Culley D."/>
            <person name="Daum C."/>
            <person name="Ezra D."/>
            <person name="Gonzalez J."/>
            <person name="Henrissat B."/>
            <person name="Kuo A."/>
            <person name="Liang C."/>
            <person name="Lipzen A."/>
            <person name="Lutzoni F."/>
            <person name="Magnuson J."/>
            <person name="Mondo S."/>
            <person name="Nolan M."/>
            <person name="Ohm R."/>
            <person name="Pangilinan J."/>
            <person name="Park H.-J."/>
            <person name="Ramirez L."/>
            <person name="Alfaro M."/>
            <person name="Sun H."/>
            <person name="Tritt A."/>
            <person name="Yoshinaga Y."/>
            <person name="Zwiers L.-H."/>
            <person name="Turgeon B."/>
            <person name="Goodwin S."/>
            <person name="Spatafora J."/>
            <person name="Crous P."/>
            <person name="Grigoriev I."/>
        </authorList>
    </citation>
    <scope>NUCLEOTIDE SEQUENCE</scope>
    <source>
        <strain evidence="8">CBS 262.69</strain>
    </source>
</reference>
<dbReference type="Proteomes" id="UP000799640">
    <property type="component" value="Unassembled WGS sequence"/>
</dbReference>
<gene>
    <name evidence="8" type="ORF">EJ06DRAFT_528444</name>
</gene>
<feature type="region of interest" description="Disordered" evidence="6">
    <location>
        <begin position="550"/>
        <end position="569"/>
    </location>
</feature>
<dbReference type="PANTHER" id="PTHR21535">
    <property type="entry name" value="MAGNESIUM AND COBALT TRANSPORT PROTEIN/MITOCHONDRIAL IMPORT INNER MEMBRANE TRANSLOCASE SUBUNIT TIM8"/>
    <property type="match status" value="1"/>
</dbReference>
<dbReference type="AlphaFoldDB" id="A0A6G1I2P8"/>
<dbReference type="SUPFAM" id="SSF143865">
    <property type="entry name" value="CorA soluble domain-like"/>
    <property type="match status" value="1"/>
</dbReference>
<sequence length="912" mass="101924">MASRRDRSPSPGEGEMSKVSASPEALNPTSRTPWSFGQASGVAPQVSPFSAVAPSAEAQRRPRFNTSQPHQQEAQTSSRNADHPPAPKKKKHKGGKKRRNRRQSFAAPAVEVGPDEESHSPHLDGPMTASGSRDTFYLIPGGPKSNTSLESEALLDHRQQVPMQARRQSAVGQAAAHSTQSLGLPSTRRQSTSTPHRASNLTRSRLSRVIRASYSEEDEEAVGADDGTPLLGTSIKNRGATTPRGISYAGNGSSNLPIERERSSDSLASARRKALGSRHSQDRADGRDGSYDINNPPSVPPSPILSPDFRYDDVMLHGSDIEGDATPPSLNGARDVVLDVDESSIRNRYGHSTSPPQDSGLKRRMTNAAEDDVCFPQEDMSIDEAASKHERDRDQSSVRGRRRRRRVWPDLAVLEAWALEEKEERTMEGIRARKISEPLLVGGRLRPRKITWHREEEEAPYRFTYFNEDFHSTIHSQTLSELPQEGQTFRDLLIPDPPLLSDDSSDEGDDTHHDENTTHRSPSPLVGSFPKQPTEQQVSYFPRRHRLSDANHETGRSSLHHLDHHNGKPKKYGSRPIYWLDVLCPTDSEMKILSKTFGIHPLTTEDIITEENREKVELFSNYYFVNYRSFEQDPTSEDYLEPLNVYVVVFRECVLSFHHSQTPHPANVRRRIRQLSDYLVLSTDWISYALIDDITDCYAPLIESIEDEVDAIDSAILGLHSTQEKGDPEKRGSYIESDKLSIITSATTVMNASDMLRRIGKCRKKVITFLRLLGYKADVIKGFAKRCNETSEVAPRSEIGLYLGDIQDHIVTMVGALTYHENLLSRVHSNYLAQINIRQTEKGEQTNSMLSKLTVLGTIVLPMNIVTGMFGSNFPVPGQESDGLTWFYSVSVALLLFGLLCFFIAKRTFGIV</sequence>
<evidence type="ECO:0000313" key="8">
    <source>
        <dbReference type="EMBL" id="KAF2402337.1"/>
    </source>
</evidence>
<proteinExistence type="inferred from homology"/>
<evidence type="ECO:0000256" key="4">
    <source>
        <dbReference type="ARBA" id="ARBA00022989"/>
    </source>
</evidence>
<feature type="compositionally biased region" description="Basic and acidic residues" evidence="6">
    <location>
        <begin position="279"/>
        <end position="290"/>
    </location>
</feature>
<dbReference type="Gene3D" id="3.30.460.20">
    <property type="entry name" value="CorA soluble domain-like"/>
    <property type="match status" value="1"/>
</dbReference>
<dbReference type="EMBL" id="ML996691">
    <property type="protein sequence ID" value="KAF2402337.1"/>
    <property type="molecule type" value="Genomic_DNA"/>
</dbReference>
<feature type="region of interest" description="Disordered" evidence="6">
    <location>
        <begin position="377"/>
        <end position="401"/>
    </location>
</feature>
<name>A0A6G1I2P8_9PEZI</name>
<dbReference type="Pfam" id="PF01544">
    <property type="entry name" value="CorA"/>
    <property type="match status" value="2"/>
</dbReference>
<keyword evidence="3 7" id="KW-0812">Transmembrane</keyword>
<evidence type="ECO:0000256" key="6">
    <source>
        <dbReference type="SAM" id="MobiDB-lite"/>
    </source>
</evidence>
<feature type="compositionally biased region" description="Polar residues" evidence="6">
    <location>
        <begin position="64"/>
        <end position="79"/>
    </location>
</feature>
<accession>A0A6G1I2P8</accession>
<dbReference type="SUPFAM" id="SSF144083">
    <property type="entry name" value="Magnesium transport protein CorA, transmembrane region"/>
    <property type="match status" value="1"/>
</dbReference>
<protein>
    <submittedName>
        <fullName evidence="8">Cora-domain-containing protein</fullName>
    </submittedName>
</protein>
<feature type="region of interest" description="Disordered" evidence="6">
    <location>
        <begin position="491"/>
        <end position="544"/>
    </location>
</feature>